<proteinExistence type="predicted"/>
<dbReference type="PANTHER" id="PTHR41930">
    <property type="entry name" value="UPF0200 PROTEIN MJ1399"/>
    <property type="match status" value="1"/>
</dbReference>
<dbReference type="EMBL" id="MHLU01000038">
    <property type="protein sequence ID" value="OGZ19860.1"/>
    <property type="molecule type" value="Genomic_DNA"/>
</dbReference>
<reference evidence="1 2" key="1">
    <citation type="journal article" date="2016" name="Nat. Commun.">
        <title>Thousands of microbial genomes shed light on interconnected biogeochemical processes in an aquifer system.</title>
        <authorList>
            <person name="Anantharaman K."/>
            <person name="Brown C.T."/>
            <person name="Hug L.A."/>
            <person name="Sharon I."/>
            <person name="Castelle C.J."/>
            <person name="Probst A.J."/>
            <person name="Thomas B.C."/>
            <person name="Singh A."/>
            <person name="Wilkins M.J."/>
            <person name="Karaoz U."/>
            <person name="Brodie E.L."/>
            <person name="Williams K.H."/>
            <person name="Hubbard S.S."/>
            <person name="Banfield J.F."/>
        </authorList>
    </citation>
    <scope>NUCLEOTIDE SEQUENCE [LARGE SCALE GENOMIC DNA]</scope>
</reference>
<dbReference type="PANTHER" id="PTHR41930:SF1">
    <property type="entry name" value="DEPHOSPHO-COA KINASE"/>
    <property type="match status" value="1"/>
</dbReference>
<dbReference type="InterPro" id="IPR027417">
    <property type="entry name" value="P-loop_NTPase"/>
</dbReference>
<dbReference type="AlphaFoldDB" id="A0A1G2E3D3"/>
<feature type="non-terminal residue" evidence="1">
    <location>
        <position position="167"/>
    </location>
</feature>
<gene>
    <name evidence="1" type="ORF">A2494_02190</name>
</gene>
<evidence type="ECO:0000313" key="1">
    <source>
        <dbReference type="EMBL" id="OGZ19860.1"/>
    </source>
</evidence>
<evidence type="ECO:0008006" key="3">
    <source>
        <dbReference type="Google" id="ProtNLM"/>
    </source>
</evidence>
<sequence length="167" mass="19235">MKKLILGFGGEMASGKGTCATYLKETYGAETFRFSTALFDIAHRVHLKDDRDTLQKISTFLRKEFGEDTLAKVMFEDAKHATAELIIIDGVRRLEDVKYLRELPEFKLVYITAPMRARYERMIKRGEKADDATKTYEEFERDHERESELEIVKLEPFAAEVIDNGGT</sequence>
<comment type="caution">
    <text evidence="1">The sequence shown here is derived from an EMBL/GenBank/DDBJ whole genome shotgun (WGS) entry which is preliminary data.</text>
</comment>
<dbReference type="Pfam" id="PF13207">
    <property type="entry name" value="AAA_17"/>
    <property type="match status" value="1"/>
</dbReference>
<dbReference type="Proteomes" id="UP000178106">
    <property type="component" value="Unassembled WGS sequence"/>
</dbReference>
<protein>
    <recommendedName>
        <fullName evidence="3">Dephospho-CoA kinase</fullName>
    </recommendedName>
</protein>
<organism evidence="1 2">
    <name type="scientific">Candidatus Lloydbacteria bacterium RIFOXYC12_FULL_46_25</name>
    <dbReference type="NCBI Taxonomy" id="1798670"/>
    <lineage>
        <taxon>Bacteria</taxon>
        <taxon>Candidatus Lloydiibacteriota</taxon>
    </lineage>
</organism>
<name>A0A1G2E3D3_9BACT</name>
<accession>A0A1G2E3D3</accession>
<dbReference type="SUPFAM" id="SSF52540">
    <property type="entry name" value="P-loop containing nucleoside triphosphate hydrolases"/>
    <property type="match status" value="1"/>
</dbReference>
<dbReference type="Gene3D" id="3.40.50.300">
    <property type="entry name" value="P-loop containing nucleotide triphosphate hydrolases"/>
    <property type="match status" value="1"/>
</dbReference>
<evidence type="ECO:0000313" key="2">
    <source>
        <dbReference type="Proteomes" id="UP000178106"/>
    </source>
</evidence>